<accession>A0A0J7K3G0</accession>
<comment type="caution">
    <text evidence="1">The sequence shown here is derived from an EMBL/GenBank/DDBJ whole genome shotgun (WGS) entry which is preliminary data.</text>
</comment>
<name>A0A0J7K3G0_LASNI</name>
<dbReference type="PaxDb" id="67767-A0A0J7K3G0"/>
<evidence type="ECO:0000313" key="2">
    <source>
        <dbReference type="Proteomes" id="UP000036403"/>
    </source>
</evidence>
<feature type="non-terminal residue" evidence="1">
    <location>
        <position position="1"/>
    </location>
</feature>
<reference evidence="1 2" key="1">
    <citation type="submission" date="2015-04" db="EMBL/GenBank/DDBJ databases">
        <title>Lasius niger genome sequencing.</title>
        <authorList>
            <person name="Konorov E.A."/>
            <person name="Nikitin M.A."/>
            <person name="Kirill M.V."/>
            <person name="Chang P."/>
        </authorList>
    </citation>
    <scope>NUCLEOTIDE SEQUENCE [LARGE SCALE GENOMIC DNA]</scope>
    <source>
        <tissue evidence="1">Whole</tissue>
    </source>
</reference>
<keyword evidence="2" id="KW-1185">Reference proteome</keyword>
<sequence length="206" mass="22927">TWRNWKCNTLKKITKQKTHMMGTGGGSPAKNLHLTSIEHGLLDFLTPDAIGLTGISEGGFEDVVPNQLTLHPQPISPRMPNQNDLALHQHFGNKTFNSSEIEDDNNASEQDNQAIYAASSAKGLASTKYSEGMKKPKLMSTAMNLLERKSISENLKQKMLELKQEKLQLNIEKLAVDKGILQELQNLNNNILSMREEIGGQYLINS</sequence>
<dbReference type="EMBL" id="LBMM01015257">
    <property type="protein sequence ID" value="KMQ84877.1"/>
    <property type="molecule type" value="Genomic_DNA"/>
</dbReference>
<evidence type="ECO:0000313" key="1">
    <source>
        <dbReference type="EMBL" id="KMQ84877.1"/>
    </source>
</evidence>
<dbReference type="OrthoDB" id="7557605at2759"/>
<proteinExistence type="predicted"/>
<dbReference type="Proteomes" id="UP000036403">
    <property type="component" value="Unassembled WGS sequence"/>
</dbReference>
<gene>
    <name evidence="1" type="ORF">RF55_16966</name>
</gene>
<dbReference type="AlphaFoldDB" id="A0A0J7K3G0"/>
<organism evidence="1 2">
    <name type="scientific">Lasius niger</name>
    <name type="common">Black garden ant</name>
    <dbReference type="NCBI Taxonomy" id="67767"/>
    <lineage>
        <taxon>Eukaryota</taxon>
        <taxon>Metazoa</taxon>
        <taxon>Ecdysozoa</taxon>
        <taxon>Arthropoda</taxon>
        <taxon>Hexapoda</taxon>
        <taxon>Insecta</taxon>
        <taxon>Pterygota</taxon>
        <taxon>Neoptera</taxon>
        <taxon>Endopterygota</taxon>
        <taxon>Hymenoptera</taxon>
        <taxon>Apocrita</taxon>
        <taxon>Aculeata</taxon>
        <taxon>Formicoidea</taxon>
        <taxon>Formicidae</taxon>
        <taxon>Formicinae</taxon>
        <taxon>Lasius</taxon>
        <taxon>Lasius</taxon>
    </lineage>
</organism>
<protein>
    <submittedName>
        <fullName evidence="1">Thermostable monoacylglycerol lipase</fullName>
    </submittedName>
</protein>